<feature type="transmembrane region" description="Helical" evidence="6">
    <location>
        <begin position="701"/>
        <end position="722"/>
    </location>
</feature>
<feature type="transmembrane region" description="Helical" evidence="6">
    <location>
        <begin position="728"/>
        <end position="746"/>
    </location>
</feature>
<dbReference type="GO" id="GO:0008381">
    <property type="term" value="F:mechanosensitive monoatomic ion channel activity"/>
    <property type="evidence" value="ECO:0007669"/>
    <property type="project" value="TreeGrafter"/>
</dbReference>
<feature type="region of interest" description="Disordered" evidence="8">
    <location>
        <begin position="923"/>
        <end position="965"/>
    </location>
</feature>
<feature type="transmembrane region" description="Helical" evidence="6">
    <location>
        <begin position="513"/>
        <end position="535"/>
    </location>
</feature>
<keyword evidence="7" id="KW-0175">Coiled coil</keyword>
<evidence type="ECO:0000256" key="2">
    <source>
        <dbReference type="ARBA" id="ARBA00006510"/>
    </source>
</evidence>
<keyword evidence="3 6" id="KW-0812">Transmembrane</keyword>
<comment type="similarity">
    <text evidence="2 6">Belongs to the TMC family.</text>
</comment>
<evidence type="ECO:0000256" key="1">
    <source>
        <dbReference type="ARBA" id="ARBA00004141"/>
    </source>
</evidence>
<proteinExistence type="inferred from homology"/>
<feature type="compositionally biased region" description="Polar residues" evidence="8">
    <location>
        <begin position="32"/>
        <end position="43"/>
    </location>
</feature>
<name>A0AAV7LZZ5_PLEWA</name>
<evidence type="ECO:0000256" key="3">
    <source>
        <dbReference type="ARBA" id="ARBA00022692"/>
    </source>
</evidence>
<evidence type="ECO:0000256" key="8">
    <source>
        <dbReference type="SAM" id="MobiDB-lite"/>
    </source>
</evidence>
<dbReference type="PANTHER" id="PTHR23302">
    <property type="entry name" value="TRANSMEMBRANE CHANNEL-RELATED"/>
    <property type="match status" value="1"/>
</dbReference>
<dbReference type="InterPro" id="IPR038900">
    <property type="entry name" value="TMC"/>
</dbReference>
<dbReference type="AlphaFoldDB" id="A0AAV7LZZ5"/>
<evidence type="ECO:0000256" key="4">
    <source>
        <dbReference type="ARBA" id="ARBA00022989"/>
    </source>
</evidence>
<evidence type="ECO:0000313" key="11">
    <source>
        <dbReference type="Proteomes" id="UP001066276"/>
    </source>
</evidence>
<keyword evidence="5 6" id="KW-0472">Membrane</keyword>
<feature type="transmembrane region" description="Helical" evidence="6">
    <location>
        <begin position="476"/>
        <end position="501"/>
    </location>
</feature>
<feature type="transmembrane region" description="Helical" evidence="6">
    <location>
        <begin position="271"/>
        <end position="293"/>
    </location>
</feature>
<evidence type="ECO:0000256" key="5">
    <source>
        <dbReference type="ARBA" id="ARBA00023136"/>
    </source>
</evidence>
<dbReference type="Pfam" id="PF07810">
    <property type="entry name" value="TMC"/>
    <property type="match status" value="1"/>
</dbReference>
<gene>
    <name evidence="10" type="ORF">NDU88_002238</name>
</gene>
<protein>
    <recommendedName>
        <fullName evidence="6">Transmembrane channel-like protein</fullName>
    </recommendedName>
</protein>
<feature type="domain" description="TMC" evidence="9">
    <location>
        <begin position="547"/>
        <end position="653"/>
    </location>
</feature>
<comment type="caution">
    <text evidence="10">The sequence shown here is derived from an EMBL/GenBank/DDBJ whole genome shotgun (WGS) entry which is preliminary data.</text>
</comment>
<feature type="transmembrane region" description="Helical" evidence="6">
    <location>
        <begin position="608"/>
        <end position="634"/>
    </location>
</feature>
<sequence>MSFNYDEGFDNSAYHYSETLEVDRRQHERVSPQRNPSFRQNPYDTYEDIDERRQNTMDYPDTIPLSSINPRTENIQLVSSASLHAANPYGSGFHNPAFDSETEYADRPPSMSYGQDVYTRSISDRHTEIDGNENLLRRRNRQSTLPAQLMNDSNSTGTDSLLEEETAMYIKKLASMSASERTKEIQRLPIVLKRKRELRNKVQEAKNKKSKKDGSINCCTECMYSITLSFRRSKELISDGFQALRLWQKTLKTIGGKFGTSVLSYFIFLKWLLIFNIFSFVVNFSFITIPQLIDLPLNNLSFSGLELLTGAGYFQETVFYYGFYTNSTIQTNVNLAAYNMQLAYIFTIGFYLLICFLSLIYSMAKSFRENFISPNTFSAHATKLLCAWDFSVTHEKAIKERQTNLSTQVKEALSDLLHEKLKLSTGQRIVRFIIHLLAWVLSMGTAAGCCAAVYYLSKDGVLKSQAASKSELDLQATTLVLPIVVAIINLIMPFIYSFFGLVEKFKYPRHEAYVLILRNVCLKISIIGVLCYYWMEIVAESTDRTKCWETLVGEDIYRLIMFDFIFCLLGSFFGEFMRRIIGTKCCKKFGMPEFDIARNVLDLIYAQTLAWIGIFFSPLLPVIQILKLFIIFYVKKVSLMMNCVPPRRAWKASQMTTVFIFLLFFPSFTGVLSVVGITVWSRNSSSTCGPFRNLDHPFTAISSWVDSISLTTNLQWVVWIYHNLIESVLFFFILTLIVLIISYLYWQIIQGRKIMVKLLQEQIANEGKKKMFLLEELNQLQKTSGVSSTNHSNTNGNAFKEPQTSYRPPDENQFAQGSGMYYPPMREGVSESLAVAMRARQQAISEGHRPPSQTGGASDALSLAMRAKQQAEPEGYPPSVLREGGSEALALAMGARQQAESEQHQLSPMKTFGLEVLQLAKEAEQQDDSEGHEQYVKGRGRENRVPDTSAWQPPHSEGYQPTGGSDAFVLAMRAKEQADLQGF</sequence>
<evidence type="ECO:0000259" key="9">
    <source>
        <dbReference type="Pfam" id="PF07810"/>
    </source>
</evidence>
<feature type="transmembrane region" description="Helical" evidence="6">
    <location>
        <begin position="342"/>
        <end position="361"/>
    </location>
</feature>
<feature type="transmembrane region" description="Helical" evidence="6">
    <location>
        <begin position="654"/>
        <end position="680"/>
    </location>
</feature>
<feature type="compositionally biased region" description="Polar residues" evidence="8">
    <location>
        <begin position="784"/>
        <end position="806"/>
    </location>
</feature>
<evidence type="ECO:0000256" key="7">
    <source>
        <dbReference type="SAM" id="Coils"/>
    </source>
</evidence>
<dbReference type="InterPro" id="IPR012496">
    <property type="entry name" value="TMC_dom"/>
</dbReference>
<feature type="region of interest" description="Disordered" evidence="8">
    <location>
        <begin position="23"/>
        <end position="43"/>
    </location>
</feature>
<feature type="region of interest" description="Disordered" evidence="8">
    <location>
        <begin position="784"/>
        <end position="808"/>
    </location>
</feature>
<keyword evidence="11" id="KW-1185">Reference proteome</keyword>
<evidence type="ECO:0000313" key="10">
    <source>
        <dbReference type="EMBL" id="KAJ1097111.1"/>
    </source>
</evidence>
<feature type="compositionally biased region" description="Basic and acidic residues" evidence="8">
    <location>
        <begin position="923"/>
        <end position="945"/>
    </location>
</feature>
<dbReference type="PANTHER" id="PTHR23302:SF5">
    <property type="entry name" value="TRANSMEMBRANE CHANNEL-LIKE PROTEIN 5"/>
    <property type="match status" value="1"/>
</dbReference>
<dbReference type="GO" id="GO:0005886">
    <property type="term" value="C:plasma membrane"/>
    <property type="evidence" value="ECO:0007669"/>
    <property type="project" value="InterPro"/>
</dbReference>
<evidence type="ECO:0000256" key="6">
    <source>
        <dbReference type="RuleBase" id="RU310713"/>
    </source>
</evidence>
<comment type="subcellular location">
    <subcellularLocation>
        <location evidence="1 6">Membrane</location>
        <topology evidence="1 6">Multi-pass membrane protein</topology>
    </subcellularLocation>
</comment>
<dbReference type="EMBL" id="JANPWB010000014">
    <property type="protein sequence ID" value="KAJ1097111.1"/>
    <property type="molecule type" value="Genomic_DNA"/>
</dbReference>
<keyword evidence="4 6" id="KW-1133">Transmembrane helix</keyword>
<dbReference type="Proteomes" id="UP001066276">
    <property type="component" value="Chromosome 10"/>
</dbReference>
<reference evidence="10" key="1">
    <citation type="journal article" date="2022" name="bioRxiv">
        <title>Sequencing and chromosome-scale assembly of the giantPleurodeles waltlgenome.</title>
        <authorList>
            <person name="Brown T."/>
            <person name="Elewa A."/>
            <person name="Iarovenko S."/>
            <person name="Subramanian E."/>
            <person name="Araus A.J."/>
            <person name="Petzold A."/>
            <person name="Susuki M."/>
            <person name="Suzuki K.-i.T."/>
            <person name="Hayashi T."/>
            <person name="Toyoda A."/>
            <person name="Oliveira C."/>
            <person name="Osipova E."/>
            <person name="Leigh N.D."/>
            <person name="Simon A."/>
            <person name="Yun M.H."/>
        </authorList>
    </citation>
    <scope>NUCLEOTIDE SEQUENCE</scope>
    <source>
        <strain evidence="10">20211129_DDA</strain>
        <tissue evidence="10">Liver</tissue>
    </source>
</reference>
<accession>A0AAV7LZZ5</accession>
<feature type="coiled-coil region" evidence="7">
    <location>
        <begin position="188"/>
        <end position="215"/>
    </location>
</feature>
<organism evidence="10 11">
    <name type="scientific">Pleurodeles waltl</name>
    <name type="common">Iberian ribbed newt</name>
    <dbReference type="NCBI Taxonomy" id="8319"/>
    <lineage>
        <taxon>Eukaryota</taxon>
        <taxon>Metazoa</taxon>
        <taxon>Chordata</taxon>
        <taxon>Craniata</taxon>
        <taxon>Vertebrata</taxon>
        <taxon>Euteleostomi</taxon>
        <taxon>Amphibia</taxon>
        <taxon>Batrachia</taxon>
        <taxon>Caudata</taxon>
        <taxon>Salamandroidea</taxon>
        <taxon>Salamandridae</taxon>
        <taxon>Pleurodelinae</taxon>
        <taxon>Pleurodeles</taxon>
    </lineage>
</organism>
<feature type="transmembrane region" description="Helical" evidence="6">
    <location>
        <begin position="432"/>
        <end position="456"/>
    </location>
</feature>